<protein>
    <submittedName>
        <fullName evidence="2">Uncharacterized protein</fullName>
    </submittedName>
</protein>
<evidence type="ECO:0000313" key="2">
    <source>
        <dbReference type="EMBL" id="OLO02607.1"/>
    </source>
</evidence>
<dbReference type="Proteomes" id="UP000186878">
    <property type="component" value="Unassembled WGS sequence"/>
</dbReference>
<feature type="non-terminal residue" evidence="2">
    <location>
        <position position="1"/>
    </location>
</feature>
<evidence type="ECO:0000256" key="1">
    <source>
        <dbReference type="SAM" id="MobiDB-lite"/>
    </source>
</evidence>
<proteinExistence type="predicted"/>
<evidence type="ECO:0000313" key="3">
    <source>
        <dbReference type="Proteomes" id="UP000186878"/>
    </source>
</evidence>
<sequence>RIRHWQDSGGERLSPTPWSARSAMLTRYAQAKQQAGMQEKVIVSLLKQWLNIMRGRDAEAATRFMALRRETALPSFLAGLDSDESGHDPSWGHLRPTTIE</sequence>
<organism evidence="2 3">
    <name type="scientific">Salinicola socius</name>
    <dbReference type="NCBI Taxonomy" id="404433"/>
    <lineage>
        <taxon>Bacteria</taxon>
        <taxon>Pseudomonadati</taxon>
        <taxon>Pseudomonadota</taxon>
        <taxon>Gammaproteobacteria</taxon>
        <taxon>Oceanospirillales</taxon>
        <taxon>Halomonadaceae</taxon>
        <taxon>Salinicola</taxon>
    </lineage>
</organism>
<name>A0A1Q8SMF0_9GAMM</name>
<dbReference type="AlphaFoldDB" id="A0A1Q8SMF0"/>
<feature type="region of interest" description="Disordered" evidence="1">
    <location>
        <begin position="79"/>
        <end position="100"/>
    </location>
</feature>
<reference evidence="2 3" key="1">
    <citation type="submission" date="2016-12" db="EMBL/GenBank/DDBJ databases">
        <title>Draft genome sequences of strains Salinicola socius SMB35, Salinicola sp. MH3R3-1 and Chromohalobacter sp. SMB17 from the Verkhnekamsk potash mining region of Russia.</title>
        <authorList>
            <person name="Mavrodi D.V."/>
            <person name="Olsson B.E."/>
            <person name="Korsakova E.S."/>
            <person name="Pyankova A."/>
            <person name="Mavrodi O.V."/>
            <person name="Plotnikova E.G."/>
        </authorList>
    </citation>
    <scope>NUCLEOTIDE SEQUENCE [LARGE SCALE GENOMIC DNA]</scope>
    <source>
        <strain evidence="2 3">SMB35</strain>
    </source>
</reference>
<accession>A0A1Q8SMF0</accession>
<comment type="caution">
    <text evidence="2">The sequence shown here is derived from an EMBL/GenBank/DDBJ whole genome shotgun (WGS) entry which is preliminary data.</text>
</comment>
<dbReference type="InterPro" id="IPR042270">
    <property type="entry name" value="DusC_C"/>
</dbReference>
<keyword evidence="3" id="KW-1185">Reference proteome</keyword>
<dbReference type="EMBL" id="MSDO01000078">
    <property type="protein sequence ID" value="OLO02607.1"/>
    <property type="molecule type" value="Genomic_DNA"/>
</dbReference>
<gene>
    <name evidence="2" type="ORF">BTW07_18860</name>
</gene>
<dbReference type="Gene3D" id="1.20.225.30">
    <property type="entry name" value="Dihydrouridine synthase, C-terminal recognition domain"/>
    <property type="match status" value="1"/>
</dbReference>